<evidence type="ECO:0000313" key="3">
    <source>
        <dbReference type="Proteomes" id="UP000814243"/>
    </source>
</evidence>
<dbReference type="EMBL" id="JACEFF010000446">
    <property type="protein sequence ID" value="KAH9637472.1"/>
    <property type="molecule type" value="Genomic_DNA"/>
</dbReference>
<protein>
    <submittedName>
        <fullName evidence="2">Uncharacterized protein</fullName>
    </submittedName>
</protein>
<dbReference type="AlphaFoldDB" id="A0A922SGG7"/>
<name>A0A922SGG7_SPOEX</name>
<feature type="region of interest" description="Disordered" evidence="1">
    <location>
        <begin position="1"/>
        <end position="46"/>
    </location>
</feature>
<dbReference type="Proteomes" id="UP000814243">
    <property type="component" value="Unassembled WGS sequence"/>
</dbReference>
<accession>A0A922SGG7</accession>
<feature type="compositionally biased region" description="Basic and acidic residues" evidence="1">
    <location>
        <begin position="13"/>
        <end position="22"/>
    </location>
</feature>
<gene>
    <name evidence="2" type="ORF">HF086_010883</name>
</gene>
<evidence type="ECO:0000313" key="2">
    <source>
        <dbReference type="EMBL" id="KAH9637472.1"/>
    </source>
</evidence>
<reference evidence="2" key="1">
    <citation type="journal article" date="2021" name="G3 (Bethesda)">
        <title>Genome and transcriptome analysis of the beet armyworm Spodoptera exigua reveals targets for pest control. .</title>
        <authorList>
            <person name="Simon S."/>
            <person name="Breeschoten T."/>
            <person name="Jansen H.J."/>
            <person name="Dirks R.P."/>
            <person name="Schranz M.E."/>
            <person name="Ros V.I.D."/>
        </authorList>
    </citation>
    <scope>NUCLEOTIDE SEQUENCE</scope>
    <source>
        <strain evidence="2">TB_SE_WUR_2020</strain>
    </source>
</reference>
<organism evidence="2 3">
    <name type="scientific">Spodoptera exigua</name>
    <name type="common">Beet armyworm</name>
    <name type="synonym">Noctua fulgens</name>
    <dbReference type="NCBI Taxonomy" id="7107"/>
    <lineage>
        <taxon>Eukaryota</taxon>
        <taxon>Metazoa</taxon>
        <taxon>Ecdysozoa</taxon>
        <taxon>Arthropoda</taxon>
        <taxon>Hexapoda</taxon>
        <taxon>Insecta</taxon>
        <taxon>Pterygota</taxon>
        <taxon>Neoptera</taxon>
        <taxon>Endopterygota</taxon>
        <taxon>Lepidoptera</taxon>
        <taxon>Glossata</taxon>
        <taxon>Ditrysia</taxon>
        <taxon>Noctuoidea</taxon>
        <taxon>Noctuidae</taxon>
        <taxon>Amphipyrinae</taxon>
        <taxon>Spodoptera</taxon>
    </lineage>
</organism>
<evidence type="ECO:0000256" key="1">
    <source>
        <dbReference type="SAM" id="MobiDB-lite"/>
    </source>
</evidence>
<sequence>GQVNTRSAKSNKHLVEKKRICSSEEENHDSCEPASPKPLRQGSSMELEGSDEVSLLMFLHFWIHAQKKYTYVRWT</sequence>
<comment type="caution">
    <text evidence="2">The sequence shown here is derived from an EMBL/GenBank/DDBJ whole genome shotgun (WGS) entry which is preliminary data.</text>
</comment>
<proteinExistence type="predicted"/>
<feature type="non-terminal residue" evidence="2">
    <location>
        <position position="1"/>
    </location>
</feature>